<dbReference type="PATRIC" id="fig|742734.4.peg.1688"/>
<organism evidence="1 2">
    <name type="scientific">[Clostridium] citroniae WAL-19142</name>
    <dbReference type="NCBI Taxonomy" id="742734"/>
    <lineage>
        <taxon>Bacteria</taxon>
        <taxon>Bacillati</taxon>
        <taxon>Bacillota</taxon>
        <taxon>Clostridia</taxon>
        <taxon>Lachnospirales</taxon>
        <taxon>Lachnospiraceae</taxon>
        <taxon>Enterocloster</taxon>
    </lineage>
</organism>
<accession>A0A0J9C9I5</accession>
<sequence>MKKKIGIGSINWPVGSIPDRVYAQCGSVLGSGGSCADRETGTTL</sequence>
<name>A0A0J9C9I5_9FIRM</name>
<evidence type="ECO:0000313" key="2">
    <source>
        <dbReference type="Proteomes" id="UP000037392"/>
    </source>
</evidence>
<evidence type="ECO:0000313" key="1">
    <source>
        <dbReference type="EMBL" id="KMW21828.1"/>
    </source>
</evidence>
<reference evidence="1 2" key="1">
    <citation type="submission" date="2011-04" db="EMBL/GenBank/DDBJ databases">
        <title>The Genome Sequence of Clostridium citroniae WAL-19142.</title>
        <authorList>
            <consortium name="The Broad Institute Genome Sequencing Platform"/>
            <person name="Earl A."/>
            <person name="Ward D."/>
            <person name="Feldgarden M."/>
            <person name="Gevers D."/>
            <person name="Warren Y.A."/>
            <person name="Tyrrell K.L."/>
            <person name="Citron D.M."/>
            <person name="Goldstein E.J."/>
            <person name="Daigneault M."/>
            <person name="Allen-Vercoe E."/>
            <person name="Young S.K."/>
            <person name="Zeng Q."/>
            <person name="Gargeya S."/>
            <person name="Fitzgerald M."/>
            <person name="Haas B."/>
            <person name="Abouelleil A."/>
            <person name="Alvarado L."/>
            <person name="Arachchi H.M."/>
            <person name="Berlin A."/>
            <person name="Brown A."/>
            <person name="Chapman S.B."/>
            <person name="Chen Z."/>
            <person name="Dunbar C."/>
            <person name="Freedman E."/>
            <person name="Gearin G."/>
            <person name="Gellesch M."/>
            <person name="Goldberg J."/>
            <person name="Griggs A."/>
            <person name="Gujja S."/>
            <person name="Heilman E.R."/>
            <person name="Heiman D."/>
            <person name="Howarth C."/>
            <person name="Larson L."/>
            <person name="Lui A."/>
            <person name="MacDonald P.J."/>
            <person name="Mehta T."/>
            <person name="Montmayeur A."/>
            <person name="Murphy C."/>
            <person name="Neiman D."/>
            <person name="Pearson M."/>
            <person name="Priest M."/>
            <person name="Roberts A."/>
            <person name="Saif S."/>
            <person name="Shea T."/>
            <person name="Shenoy N."/>
            <person name="Sisk P."/>
            <person name="Stolte C."/>
            <person name="Sykes S."/>
            <person name="White J."/>
            <person name="Yandava C."/>
            <person name="Wortman J."/>
            <person name="Nusbaum C."/>
            <person name="Birren B."/>
        </authorList>
    </citation>
    <scope>NUCLEOTIDE SEQUENCE [LARGE SCALE GENOMIC DNA]</scope>
    <source>
        <strain evidence="1 2">WAL-19142</strain>
    </source>
</reference>
<gene>
    <name evidence="1" type="ORF">HMPREF9470_01577</name>
</gene>
<proteinExistence type="predicted"/>
<dbReference type="EMBL" id="ADLK01000013">
    <property type="protein sequence ID" value="KMW21828.1"/>
    <property type="molecule type" value="Genomic_DNA"/>
</dbReference>
<protein>
    <submittedName>
        <fullName evidence="1">Uncharacterized protein</fullName>
    </submittedName>
</protein>
<dbReference type="AlphaFoldDB" id="A0A0J9C9I5"/>
<dbReference type="Proteomes" id="UP000037392">
    <property type="component" value="Unassembled WGS sequence"/>
</dbReference>
<comment type="caution">
    <text evidence="1">The sequence shown here is derived from an EMBL/GenBank/DDBJ whole genome shotgun (WGS) entry which is preliminary data.</text>
</comment>
<dbReference type="PROSITE" id="PS51257">
    <property type="entry name" value="PROKAR_LIPOPROTEIN"/>
    <property type="match status" value="1"/>
</dbReference>